<evidence type="ECO:0000256" key="1">
    <source>
        <dbReference type="SAM" id="MobiDB-lite"/>
    </source>
</evidence>
<dbReference type="InterPro" id="IPR006861">
    <property type="entry name" value="HABP4_PAIRBP1-bd"/>
</dbReference>
<dbReference type="GO" id="GO:0003723">
    <property type="term" value="F:RNA binding"/>
    <property type="evidence" value="ECO:0007669"/>
    <property type="project" value="InterPro"/>
</dbReference>
<feature type="region of interest" description="Disordered" evidence="1">
    <location>
        <begin position="1"/>
        <end position="237"/>
    </location>
</feature>
<feature type="compositionally biased region" description="Basic and acidic residues" evidence="1">
    <location>
        <begin position="102"/>
        <end position="131"/>
    </location>
</feature>
<feature type="domain" description="Hyaluronan/mRNA-binding protein" evidence="2">
    <location>
        <begin position="112"/>
        <end position="235"/>
    </location>
</feature>
<dbReference type="SMART" id="SM01233">
    <property type="entry name" value="HABP4_PAI-RBP1"/>
    <property type="match status" value="1"/>
</dbReference>
<dbReference type="Gene3D" id="6.10.140.1040">
    <property type="match status" value="1"/>
</dbReference>
<evidence type="ECO:0000313" key="4">
    <source>
        <dbReference type="Proteomes" id="UP000308199"/>
    </source>
</evidence>
<evidence type="ECO:0000313" key="3">
    <source>
        <dbReference type="EMBL" id="THH06922.1"/>
    </source>
</evidence>
<dbReference type="AlphaFoldDB" id="A0A4S4L608"/>
<feature type="region of interest" description="Disordered" evidence="1">
    <location>
        <begin position="262"/>
        <end position="336"/>
    </location>
</feature>
<keyword evidence="4" id="KW-1185">Reference proteome</keyword>
<dbReference type="EMBL" id="SGPK01000168">
    <property type="protein sequence ID" value="THH06922.1"/>
    <property type="molecule type" value="Genomic_DNA"/>
</dbReference>
<reference evidence="3 4" key="1">
    <citation type="submission" date="2019-02" db="EMBL/GenBank/DDBJ databases">
        <title>Genome sequencing of the rare red list fungi Phellinidium pouzarii.</title>
        <authorList>
            <person name="Buettner E."/>
            <person name="Kellner H."/>
        </authorList>
    </citation>
    <scope>NUCLEOTIDE SEQUENCE [LARGE SCALE GENOMIC DNA]</scope>
    <source>
        <strain evidence="3 4">DSM 108285</strain>
    </source>
</reference>
<name>A0A4S4L608_9AGAM</name>
<dbReference type="OrthoDB" id="5390558at2759"/>
<gene>
    <name evidence="3" type="ORF">EW145_g3741</name>
</gene>
<dbReference type="GO" id="GO:0005737">
    <property type="term" value="C:cytoplasm"/>
    <property type="evidence" value="ECO:0007669"/>
    <property type="project" value="TreeGrafter"/>
</dbReference>
<dbReference type="Proteomes" id="UP000308199">
    <property type="component" value="Unassembled WGS sequence"/>
</dbReference>
<organism evidence="3 4">
    <name type="scientific">Phellinidium pouzarii</name>
    <dbReference type="NCBI Taxonomy" id="167371"/>
    <lineage>
        <taxon>Eukaryota</taxon>
        <taxon>Fungi</taxon>
        <taxon>Dikarya</taxon>
        <taxon>Basidiomycota</taxon>
        <taxon>Agaricomycotina</taxon>
        <taxon>Agaricomycetes</taxon>
        <taxon>Hymenochaetales</taxon>
        <taxon>Hymenochaetaceae</taxon>
        <taxon>Phellinidium</taxon>
    </lineage>
</organism>
<dbReference type="PANTHER" id="PTHR12299:SF17">
    <property type="entry name" value="AT19571P-RELATED"/>
    <property type="match status" value="1"/>
</dbReference>
<proteinExistence type="predicted"/>
<feature type="compositionally biased region" description="Polar residues" evidence="1">
    <location>
        <begin position="21"/>
        <end position="31"/>
    </location>
</feature>
<dbReference type="GO" id="GO:0005634">
    <property type="term" value="C:nucleus"/>
    <property type="evidence" value="ECO:0007669"/>
    <property type="project" value="TreeGrafter"/>
</dbReference>
<feature type="compositionally biased region" description="Basic and acidic residues" evidence="1">
    <location>
        <begin position="77"/>
        <end position="93"/>
    </location>
</feature>
<protein>
    <recommendedName>
        <fullName evidence="2">Hyaluronan/mRNA-binding protein domain-containing protein</fullName>
    </recommendedName>
</protein>
<feature type="compositionally biased region" description="Low complexity" evidence="1">
    <location>
        <begin position="50"/>
        <end position="68"/>
    </location>
</feature>
<feature type="compositionally biased region" description="Basic and acidic residues" evidence="1">
    <location>
        <begin position="138"/>
        <end position="155"/>
    </location>
</feature>
<dbReference type="InterPro" id="IPR039764">
    <property type="entry name" value="HABP4/SERBP1-like"/>
</dbReference>
<feature type="compositionally biased region" description="Basic and acidic residues" evidence="1">
    <location>
        <begin position="228"/>
        <end position="237"/>
    </location>
</feature>
<feature type="compositionally biased region" description="Low complexity" evidence="1">
    <location>
        <begin position="168"/>
        <end position="192"/>
    </location>
</feature>
<accession>A0A4S4L608</accession>
<evidence type="ECO:0000259" key="2">
    <source>
        <dbReference type="SMART" id="SM01233"/>
    </source>
</evidence>
<comment type="caution">
    <text evidence="3">The sequence shown here is derived from an EMBL/GenBank/DDBJ whole genome shotgun (WGS) entry which is preliminary data.</text>
</comment>
<sequence>MSVASRNPFDILSDAVPETPAPSSKTSNAQPAVTAAPATRGGQKGRSGPASRGGRYYQRGGGAASSAARDQPEQAEDSARDGKRNSEERERGRGRGRGGRGRGGDRGRGGQVRPFDDRHSKTSKSDTEKKVSQAWGSDEGKAELKAEEDGLKDAAADVPTNDWGNEGAAAADDAWGIPAPVETAKAADAAPAETRRNREEEEEDNTLTLDQYLARQREKSVPVVPQLESRKANDGDDALWKDAVKVVKGEEEEAYFAGKPKAFKSRPKAKEEKKIIEINAQFDRPSRGGRGGRGGDRDRGRGRGGRGRGRGEFHGANGNGSRQVDVADESAFPSLS</sequence>
<dbReference type="Pfam" id="PF04774">
    <property type="entry name" value="HABP4_PAI-RBP1"/>
    <property type="match status" value="1"/>
</dbReference>
<dbReference type="PANTHER" id="PTHR12299">
    <property type="entry name" value="HYALURONIC ACID-BINDING PROTEIN 4"/>
    <property type="match status" value="1"/>
</dbReference>